<dbReference type="SUPFAM" id="SSF52518">
    <property type="entry name" value="Thiamin diphosphate-binding fold (THDP-binding)"/>
    <property type="match status" value="2"/>
</dbReference>
<accession>A0A5A8CT84</accession>
<feature type="region of interest" description="Disordered" evidence="5">
    <location>
        <begin position="235"/>
        <end position="260"/>
    </location>
</feature>
<dbReference type="Pfam" id="PF00676">
    <property type="entry name" value="E1_dh"/>
    <property type="match status" value="1"/>
</dbReference>
<feature type="domain" description="Transketolase-like pyrimidine-binding" evidence="6">
    <location>
        <begin position="551"/>
        <end position="808"/>
    </location>
</feature>
<dbReference type="InterPro" id="IPR031717">
    <property type="entry name" value="ODO-1/KGD_C"/>
</dbReference>
<feature type="region of interest" description="Disordered" evidence="5">
    <location>
        <begin position="441"/>
        <end position="464"/>
    </location>
</feature>
<evidence type="ECO:0000256" key="2">
    <source>
        <dbReference type="ARBA" id="ARBA00006936"/>
    </source>
</evidence>
<proteinExistence type="inferred from homology"/>
<evidence type="ECO:0000313" key="7">
    <source>
        <dbReference type="EMBL" id="KAA0156362.1"/>
    </source>
</evidence>
<feature type="compositionally biased region" description="Low complexity" evidence="5">
    <location>
        <begin position="242"/>
        <end position="260"/>
    </location>
</feature>
<dbReference type="GO" id="GO:0030976">
    <property type="term" value="F:thiamine pyrophosphate binding"/>
    <property type="evidence" value="ECO:0007669"/>
    <property type="project" value="InterPro"/>
</dbReference>
<evidence type="ECO:0000256" key="1">
    <source>
        <dbReference type="ARBA" id="ARBA00001964"/>
    </source>
</evidence>
<evidence type="ECO:0000256" key="4">
    <source>
        <dbReference type="ARBA" id="ARBA00023052"/>
    </source>
</evidence>
<dbReference type="Gene3D" id="3.40.50.12470">
    <property type="match status" value="1"/>
</dbReference>
<reference evidence="7 8" key="1">
    <citation type="submission" date="2019-07" db="EMBL/GenBank/DDBJ databases">
        <title>Genomes of Cafeteria roenbergensis.</title>
        <authorList>
            <person name="Fischer M.G."/>
            <person name="Hackl T."/>
            <person name="Roman M."/>
        </authorList>
    </citation>
    <scope>NUCLEOTIDE SEQUENCE [LARGE SCALE GENOMIC DNA]</scope>
    <source>
        <strain evidence="7 8">BVI</strain>
    </source>
</reference>
<dbReference type="Gene3D" id="3.40.50.11610">
    <property type="entry name" value="Multifunctional 2-oxoglutarate metabolism enzyme, C-terminal domain"/>
    <property type="match status" value="1"/>
</dbReference>
<dbReference type="Gene3D" id="3.40.50.970">
    <property type="match status" value="1"/>
</dbReference>
<sequence length="966" mass="102065">MAARLSRAASSAATGGDADAFRRFGHEVATIDPLREWSVRGDSGSGLPAAGSDAARGAYTGNVGFEFEHCESAAERAWWAAQAESRLESGPVMTTAQKRNAHLLMTQAEVWEHFLGKKFVTLKRYSGEGAEAMLPLLDEIIGAASKGGVGEVVIGMPHRGRLATLVSLLGYPARQLFRKLRGGADIAAGIPGMDDVSSHVAASCVRTYGSTTARVSMLHNPSHLEAVNPVAMGKTRAKRDGAGSASKWATPAAATAQSGPGAGSADAMCLLVHGDGAFSGQGVVWESLAMATLPGFNVGGTVHVVVNNQVAFTATRREGRSSSYCTDVAKGIGAPVLHVNGEDLDAVVWAGRTAVAYRKKFNRDVLIDLVTYRRHGHNEVDQPRFTQPHMYSGITEKQGFPSTYAAALRTEGVLSDSRDATLRGQLDKFLQAELDASADLTDESGSWGVGPAPFGGDSTPDDIPASGLVTKDGSAFGGKWAGIRLPNALEIPGSRSGVATGMSFDDLVRVGKHTVTVPEGVTVHDHLMRGHFIARTEALDQAASDPSEPVINWATAEGMAFASLLDQGFDVRMSGQDVERGTFSHRHGVVVCQESGRKVPILNECVPGAAGRGKLHSVSSHLSEFGVLGFEYGYSLESPGVLPVWEAQFGDFANCAQVIIDQFLSGSETKWMRQSGLVMLLPHGFDGAGPEHSSARIERFLQLVNSPAWAAGGVDVDVSLEGMDDAVSAALRAAGVRTLPPSHAAAASRASPSAAVAGAEDKSWFEGINFSVCQPSTPANYFHLLRRQVLRPFRKPLVVVAPKTLLRLRGARSALAEMGPESEFRPLIGASPTGSAEEVKTVLFCSGRQYYELEAAINEAGASATTAIARVEEIAPFPTDDLEAELKRFPNAERVAWVQEEPANAGAWSFVRAHAAAVTKTAAPKSTGLELVSRPVCPTPAVGVGSMHKVQEALLKKDILATLPTE</sequence>
<dbReference type="InterPro" id="IPR042179">
    <property type="entry name" value="KGD_C_sf"/>
</dbReference>
<comment type="similarity">
    <text evidence="2">Belongs to the alpha-ketoglutarate dehydrogenase family.</text>
</comment>
<dbReference type="CDD" id="cd02016">
    <property type="entry name" value="TPP_E1_OGDC_like"/>
    <property type="match status" value="1"/>
</dbReference>
<comment type="caution">
    <text evidence="7">The sequence shown here is derived from an EMBL/GenBank/DDBJ whole genome shotgun (WGS) entry which is preliminary data.</text>
</comment>
<gene>
    <name evidence="7" type="ORF">FNF29_01155</name>
</gene>
<name>A0A5A8CT84_CAFRO</name>
<evidence type="ECO:0000313" key="8">
    <source>
        <dbReference type="Proteomes" id="UP000323011"/>
    </source>
</evidence>
<evidence type="ECO:0000259" key="6">
    <source>
        <dbReference type="SMART" id="SM00861"/>
    </source>
</evidence>
<dbReference type="InterPro" id="IPR029061">
    <property type="entry name" value="THDP-binding"/>
</dbReference>
<dbReference type="InterPro" id="IPR011603">
    <property type="entry name" value="2oxoglutarate_DH_E1"/>
</dbReference>
<evidence type="ECO:0000256" key="3">
    <source>
        <dbReference type="ARBA" id="ARBA00023002"/>
    </source>
</evidence>
<dbReference type="Proteomes" id="UP000323011">
    <property type="component" value="Unassembled WGS sequence"/>
</dbReference>
<dbReference type="PIRSF" id="PIRSF000157">
    <property type="entry name" value="Oxoglu_dh_E1"/>
    <property type="match status" value="1"/>
</dbReference>
<dbReference type="GO" id="GO:0016624">
    <property type="term" value="F:oxidoreductase activity, acting on the aldehyde or oxo group of donors, disulfide as acceptor"/>
    <property type="evidence" value="ECO:0007669"/>
    <property type="project" value="InterPro"/>
</dbReference>
<keyword evidence="4" id="KW-0786">Thiamine pyrophosphate</keyword>
<dbReference type="Pfam" id="PF02779">
    <property type="entry name" value="Transket_pyr"/>
    <property type="match status" value="1"/>
</dbReference>
<dbReference type="AlphaFoldDB" id="A0A5A8CT84"/>
<dbReference type="Pfam" id="PF16870">
    <property type="entry name" value="OxoGdeHyase_C"/>
    <property type="match status" value="1"/>
</dbReference>
<dbReference type="PANTHER" id="PTHR23152:SF4">
    <property type="entry name" value="2-OXOADIPATE DEHYDROGENASE COMPLEX COMPONENT E1"/>
    <property type="match status" value="1"/>
</dbReference>
<protein>
    <recommendedName>
        <fullName evidence="6">Transketolase-like pyrimidine-binding domain-containing protein</fullName>
    </recommendedName>
</protein>
<comment type="cofactor">
    <cofactor evidence="1">
        <name>thiamine diphosphate</name>
        <dbReference type="ChEBI" id="CHEBI:58937"/>
    </cofactor>
</comment>
<dbReference type="EMBL" id="VLTN01000004">
    <property type="protein sequence ID" value="KAA0156362.1"/>
    <property type="molecule type" value="Genomic_DNA"/>
</dbReference>
<evidence type="ECO:0000256" key="5">
    <source>
        <dbReference type="SAM" id="MobiDB-lite"/>
    </source>
</evidence>
<dbReference type="InterPro" id="IPR001017">
    <property type="entry name" value="DH_E1"/>
</dbReference>
<dbReference type="OMA" id="PAQYYHV"/>
<organism evidence="7 8">
    <name type="scientific">Cafeteria roenbergensis</name>
    <name type="common">Marine flagellate</name>
    <dbReference type="NCBI Taxonomy" id="33653"/>
    <lineage>
        <taxon>Eukaryota</taxon>
        <taxon>Sar</taxon>
        <taxon>Stramenopiles</taxon>
        <taxon>Bigyra</taxon>
        <taxon>Opalozoa</taxon>
        <taxon>Bicosoecida</taxon>
        <taxon>Cafeteriaceae</taxon>
        <taxon>Cafeteria</taxon>
    </lineage>
</organism>
<dbReference type="InterPro" id="IPR005475">
    <property type="entry name" value="Transketolase-like_Pyr-bd"/>
</dbReference>
<keyword evidence="8" id="KW-1185">Reference proteome</keyword>
<dbReference type="SMART" id="SM00861">
    <property type="entry name" value="Transket_pyr"/>
    <property type="match status" value="1"/>
</dbReference>
<dbReference type="PANTHER" id="PTHR23152">
    <property type="entry name" value="2-OXOGLUTARATE DEHYDROGENASE"/>
    <property type="match status" value="1"/>
</dbReference>
<keyword evidence="3" id="KW-0560">Oxidoreductase</keyword>